<reference evidence="2 3" key="1">
    <citation type="submission" date="2021-03" db="EMBL/GenBank/DDBJ databases">
        <title>Sequencing the genomes of 1000 actinobacteria strains.</title>
        <authorList>
            <person name="Klenk H.-P."/>
        </authorList>
    </citation>
    <scope>NUCLEOTIDE SEQUENCE [LARGE SCALE GENOMIC DNA]</scope>
    <source>
        <strain evidence="2 3">DSM 45256</strain>
    </source>
</reference>
<evidence type="ECO:0000256" key="1">
    <source>
        <dbReference type="SAM" id="Phobius"/>
    </source>
</evidence>
<dbReference type="RefSeq" id="WP_210036576.1">
    <property type="nucleotide sequence ID" value="NZ_JAGINU010000002.1"/>
</dbReference>
<keyword evidence="1" id="KW-0812">Transmembrane</keyword>
<sequence length="489" mass="52636">MTAPRTYGNWRPPRGFGIGHLGTGQTLTVFGAVAVPVAVLNFSGRAGVVALALGALVIGAVVLKIGGSSLSDVVMRRLRFARSKAAGWTELTGGMVTDHHRRHDLPGPMSPIVPLSTDDGRGGKQGLLWDRRTGWLTAVLRVSPVGLDLADQGQADAWVANWGAFLADLGYQPMIRHVAVTIDTSPTGGTTLRDYVNDRIDPRAPASAQAVMAELAATAPSSSAEVDCRVSVTFDPALATPRPPDLAAGVAEVTRWLPGLESHLSMAGVAVRRRATAGWLTGRLRVAYDPASRSDLTGYDEHSADELLRWAEAGPISARETWEHWQHDSGLSVSWAMVEAPRQAVMDRVLVPLLASGPFARRVTLLYEPFSAGGAADEVEREITNSQVRRMWVHKTKRDETQRDRDDLARAVQSAREEAEGAGVGRFTLYVTTTVFDAEQLPAATADVEQRAGQAKLRLRRLRGAQSTGFAASLGFGVNPGELARRPRR</sequence>
<organism evidence="2 3">
    <name type="scientific">Pseudonocardia parietis</name>
    <dbReference type="NCBI Taxonomy" id="570936"/>
    <lineage>
        <taxon>Bacteria</taxon>
        <taxon>Bacillati</taxon>
        <taxon>Actinomycetota</taxon>
        <taxon>Actinomycetes</taxon>
        <taxon>Pseudonocardiales</taxon>
        <taxon>Pseudonocardiaceae</taxon>
        <taxon>Pseudonocardia</taxon>
    </lineage>
</organism>
<keyword evidence="1" id="KW-1133">Transmembrane helix</keyword>
<keyword evidence="1" id="KW-0472">Membrane</keyword>
<keyword evidence="3" id="KW-1185">Reference proteome</keyword>
<gene>
    <name evidence="2" type="ORF">JOF36_007163</name>
</gene>
<dbReference type="Proteomes" id="UP001519295">
    <property type="component" value="Unassembled WGS sequence"/>
</dbReference>
<dbReference type="NCBIfam" id="NF042935">
    <property type="entry name" value="SCO6880_fam"/>
    <property type="match status" value="1"/>
</dbReference>
<accession>A0ABS4W5A0</accession>
<dbReference type="InterPro" id="IPR049978">
    <property type="entry name" value="SCO6880-like"/>
</dbReference>
<evidence type="ECO:0000313" key="3">
    <source>
        <dbReference type="Proteomes" id="UP001519295"/>
    </source>
</evidence>
<feature type="transmembrane region" description="Helical" evidence="1">
    <location>
        <begin position="46"/>
        <end position="67"/>
    </location>
</feature>
<dbReference type="EMBL" id="JAGINU010000002">
    <property type="protein sequence ID" value="MBP2371390.1"/>
    <property type="molecule type" value="Genomic_DNA"/>
</dbReference>
<proteinExistence type="predicted"/>
<name>A0ABS4W5A0_9PSEU</name>
<evidence type="ECO:0000313" key="2">
    <source>
        <dbReference type="EMBL" id="MBP2371390.1"/>
    </source>
</evidence>
<comment type="caution">
    <text evidence="2">The sequence shown here is derived from an EMBL/GenBank/DDBJ whole genome shotgun (WGS) entry which is preliminary data.</text>
</comment>
<protein>
    <recommendedName>
        <fullName evidence="4">Type VII ESX secretion system EccE translocon</fullName>
    </recommendedName>
</protein>
<feature type="transmembrane region" description="Helical" evidence="1">
    <location>
        <begin position="21"/>
        <end position="40"/>
    </location>
</feature>
<evidence type="ECO:0008006" key="4">
    <source>
        <dbReference type="Google" id="ProtNLM"/>
    </source>
</evidence>